<feature type="compositionally biased region" description="Basic and acidic residues" evidence="13">
    <location>
        <begin position="450"/>
        <end position="464"/>
    </location>
</feature>
<feature type="compositionally biased region" description="Polar residues" evidence="13">
    <location>
        <begin position="138"/>
        <end position="162"/>
    </location>
</feature>
<feature type="compositionally biased region" description="Polar residues" evidence="13">
    <location>
        <begin position="855"/>
        <end position="869"/>
    </location>
</feature>
<keyword evidence="3" id="KW-0963">Cytoplasm</keyword>
<sequence length="1758" mass="193937">MEEKKTPGRAVSKVSQIANIFQTGQREDIITPLRTKPRSTSSPGLESSNKTEQPAAVESNVTVVRTESHLTRFNNARALFEKLGEEHHNTRASSKDRASLIVPLQTTKSASNVLDSRSRSSSANSDNRDTKSHDGGSRSPSPVRKSNSTVLTDNTNCKTNGFGSANELSAMTRVNGNSTTVTSEDGQHHINNNNNNSSSRTKPMLMKKPEKPERKFNSKELIEKQKNWTSHFSKTRTSRYNSDPNRQQDGKFGLSSPESDHRQHHSTSNISSSGGGGRSAAAVAASRSASFSSRVRSPPTSPPPAPPDVTRRANFVRKDRPTSVPVLATSSPLFSPGSSPVRTVNTKVIRGLHHRRDSEDTNNKENKPELAKQQPPPPPPTTTPTDCHPVHHHHNNSRMSPKSPASGVHPTPPQHHRSSLPDEKEASKESLSVTSGSLSSLSPPSSPSRVKTENEKQESEPNEKTEEEDHGDHPEAKTNKTEEEIVPVPRRSKVSTVSLNIPAAGLGSRPPSVVSSTTDEGGFNEPCPEIKARLKPHDDIYDYPTAGDLKADLFLPQDEDGYAVVDPKEESPAGSDSLGSPAQPRSTVEAIYAVPNKPSCLLQQKSNASTDSDSQATVVQQKSIDSDIMYNSPPLIPSALSELEGRESYERACHEFIQHERSAETKSRPDVVPCFSPKELNSPTKSIGSDRDSRSEANILDLNDVEYADASDDEEVDDDDVDDAGVFDPQVMKETVPEAMTPAEAENLLSSKIIEKRIRQEILSDEEAQEIQRLLNPDEEEEVKMQQQQQTVMMMTKWPDPFSSMLQDSSLHDSMGLPSLNDSYGPPSIQDEAVPEPVEYAQVVKVRKADKNHQMNDSTSSIDVSTQDIDGSSMSKLDTSMASDSGLIDSVTSLSETNNLDSITDFVPKPLQVVGIEHGVHYYEDGHFWMEVPGLPEDDDDDLDYPMYIPKSSKIRFSCGPIQVFSTFSINDYDRRNEDVDPVAASAEYELEKRVEKMDVFPVELLKGPEGLGLSIIGMGVGADAGLEKLGIFVKTITSNGAASRDGHIQVNDQIIEVDGKSLVGVTQAYAASVLRNTSGIVKFSIGRERDPQNSEVAQLIRQSLQADKEREERRQRALEAEQPSDASTLPLTGSANSSVSDGPVSPSANSENVFEHEGENDVESLRFLLQESQRKLLLTEIDVARLKSKLMEQNGLKFAENDKVEQTEVRCKDAERQLSSVKKEMATYQNMLEQSQNQYAVLEKKYSRAKMLCRDFQQREVEMAQREDFYQQLLQEKDTEYNALVKNLKDRIIALEQNLIETQQQAGMPMCLPYDSMNLKSLTPQMSRRQPPTKLGHCITTDFSDTEISDASPDDINKKGTVERKLPIKEEFDNAVPPHELLDISASKSKAELANRGALANRQLPSSKKGSLSNSSSDYGLDESYNSADELDPPYINETNNKGCEPVRPTTLETNVYSTAQHYNSSQNVQYTQIQNTYSSSQKVVGSREQSVVYAKVQKEPSQHSIAQQLVSPDPWVGAATNNKSGMGPPPSLAEQLKQVLAEREKRMGTESLSNSTDELNEKSKSTAQHLLEEIRQAVSEANARVKKVVPVTLSPPGSVPWQHQSGASPTPPSPSSLSSGSVSPSRHDTWSSMHPSDISLSSCSIASSDKKGSHFWQSAPVVDWSKEQVCQWLLWLGLEQHISKFLELQVNGSALLQLTSADFKILGIGSEDKSRLKRKIKELKAQAEKERKQQEKDRKEKEKQQRKAEKANKKKA</sequence>
<dbReference type="PANTHER" id="PTHR16154">
    <property type="entry name" value="NEURABIN"/>
    <property type="match status" value="1"/>
</dbReference>
<dbReference type="CDD" id="cd09512">
    <property type="entry name" value="SAM_Neurabin-like"/>
    <property type="match status" value="1"/>
</dbReference>
<feature type="compositionally biased region" description="Polar residues" evidence="13">
    <location>
        <begin position="238"/>
        <end position="247"/>
    </location>
</feature>
<dbReference type="RefSeq" id="XP_017768070.1">
    <property type="nucleotide sequence ID" value="XM_017912581.1"/>
</dbReference>
<evidence type="ECO:0000256" key="6">
    <source>
        <dbReference type="ARBA" id="ARBA00022902"/>
    </source>
</evidence>
<evidence type="ECO:0000256" key="12">
    <source>
        <dbReference type="SAM" id="Coils"/>
    </source>
</evidence>
<dbReference type="Pfam" id="PF00595">
    <property type="entry name" value="PDZ"/>
    <property type="match status" value="1"/>
</dbReference>
<dbReference type="Gene3D" id="2.30.42.10">
    <property type="match status" value="1"/>
</dbReference>
<evidence type="ECO:0000256" key="4">
    <source>
        <dbReference type="ARBA" id="ARBA00022553"/>
    </source>
</evidence>
<organism evidence="16 17">
    <name type="scientific">Nicrophorus vespilloides</name>
    <name type="common">Boreal carrion beetle</name>
    <dbReference type="NCBI Taxonomy" id="110193"/>
    <lineage>
        <taxon>Eukaryota</taxon>
        <taxon>Metazoa</taxon>
        <taxon>Ecdysozoa</taxon>
        <taxon>Arthropoda</taxon>
        <taxon>Hexapoda</taxon>
        <taxon>Insecta</taxon>
        <taxon>Pterygota</taxon>
        <taxon>Neoptera</taxon>
        <taxon>Endopterygota</taxon>
        <taxon>Coleoptera</taxon>
        <taxon>Polyphaga</taxon>
        <taxon>Staphyliniformia</taxon>
        <taxon>Silphidae</taxon>
        <taxon>Nicrophorinae</taxon>
        <taxon>Nicrophorus</taxon>
    </lineage>
</organism>
<feature type="region of interest" description="Disordered" evidence="13">
    <location>
        <begin position="660"/>
        <end position="697"/>
    </location>
</feature>
<feature type="compositionally biased region" description="Low complexity" evidence="13">
    <location>
        <begin position="109"/>
        <end position="125"/>
    </location>
</feature>
<dbReference type="PROSITE" id="PS50106">
    <property type="entry name" value="PDZ"/>
    <property type="match status" value="1"/>
</dbReference>
<feature type="region of interest" description="Disordered" evidence="13">
    <location>
        <begin position="850"/>
        <end position="869"/>
    </location>
</feature>
<dbReference type="Proteomes" id="UP000695000">
    <property type="component" value="Unplaced"/>
</dbReference>
<keyword evidence="5" id="KW-0221">Differentiation</keyword>
<feature type="compositionally biased region" description="Polar residues" evidence="13">
    <location>
        <begin position="1125"/>
        <end position="1153"/>
    </location>
</feature>
<feature type="region of interest" description="Disordered" evidence="13">
    <location>
        <begin position="23"/>
        <end position="71"/>
    </location>
</feature>
<feature type="region of interest" description="Disordered" evidence="13">
    <location>
        <begin position="177"/>
        <end position="530"/>
    </location>
</feature>
<comment type="subcellular location">
    <subcellularLocation>
        <location evidence="1">Cytoplasm</location>
        <location evidence="1">Cytoskeleton</location>
    </subcellularLocation>
    <subcellularLocation>
        <location evidence="11">Synapse</location>
    </subcellularLocation>
</comment>
<feature type="compositionally biased region" description="Polar residues" evidence="13">
    <location>
        <begin position="602"/>
        <end position="623"/>
    </location>
</feature>
<dbReference type="InterPro" id="IPR043446">
    <property type="entry name" value="Neurabin-like"/>
</dbReference>
<feature type="compositionally biased region" description="Basic and acidic residues" evidence="13">
    <location>
        <begin position="470"/>
        <end position="483"/>
    </location>
</feature>
<dbReference type="InterPro" id="IPR001660">
    <property type="entry name" value="SAM"/>
</dbReference>
<evidence type="ECO:0000259" key="15">
    <source>
        <dbReference type="PROSITE" id="PS50106"/>
    </source>
</evidence>
<feature type="domain" description="SAM" evidence="14">
    <location>
        <begin position="1666"/>
        <end position="1710"/>
    </location>
</feature>
<keyword evidence="2" id="KW-0217">Developmental protein</keyword>
<gene>
    <name evidence="17" type="primary">LOC108556449</name>
</gene>
<keyword evidence="7" id="KW-0770">Synapse</keyword>
<feature type="compositionally biased region" description="Basic and acidic residues" evidence="13">
    <location>
        <begin position="207"/>
        <end position="226"/>
    </location>
</feature>
<feature type="region of interest" description="Disordered" evidence="13">
    <location>
        <begin position="1596"/>
        <end position="1639"/>
    </location>
</feature>
<keyword evidence="6" id="KW-0524">Neurogenesis</keyword>
<feature type="region of interest" description="Disordered" evidence="13">
    <location>
        <begin position="1725"/>
        <end position="1758"/>
    </location>
</feature>
<evidence type="ECO:0000313" key="17">
    <source>
        <dbReference type="RefSeq" id="XP_017768070.1"/>
    </source>
</evidence>
<keyword evidence="16" id="KW-1185">Reference proteome</keyword>
<keyword evidence="8 12" id="KW-0175">Coiled coil</keyword>
<dbReference type="CDD" id="cd06790">
    <property type="entry name" value="PDZ_neurabin-like"/>
    <property type="match status" value="1"/>
</dbReference>
<feature type="compositionally biased region" description="Low complexity" evidence="13">
    <location>
        <begin position="1407"/>
        <end position="1420"/>
    </location>
</feature>
<dbReference type="InterPro" id="IPR036034">
    <property type="entry name" value="PDZ_sf"/>
</dbReference>
<keyword evidence="10" id="KW-0206">Cytoskeleton</keyword>
<feature type="compositionally biased region" description="Basic and acidic residues" evidence="13">
    <location>
        <begin position="660"/>
        <end position="669"/>
    </location>
</feature>
<evidence type="ECO:0000256" key="10">
    <source>
        <dbReference type="ARBA" id="ARBA00023212"/>
    </source>
</evidence>
<feature type="compositionally biased region" description="Polar residues" evidence="13">
    <location>
        <begin position="577"/>
        <end position="586"/>
    </location>
</feature>
<feature type="compositionally biased region" description="Basic and acidic residues" evidence="13">
    <location>
        <begin position="86"/>
        <end position="98"/>
    </location>
</feature>
<dbReference type="InterPro" id="IPR001478">
    <property type="entry name" value="PDZ"/>
</dbReference>
<evidence type="ECO:0000256" key="3">
    <source>
        <dbReference type="ARBA" id="ARBA00022490"/>
    </source>
</evidence>
<dbReference type="PROSITE" id="PS50105">
    <property type="entry name" value="SAM_DOMAIN"/>
    <property type="match status" value="1"/>
</dbReference>
<feature type="compositionally biased region" description="Basic and acidic residues" evidence="13">
    <location>
        <begin position="126"/>
        <end position="136"/>
    </location>
</feature>
<dbReference type="Gene3D" id="1.10.150.50">
    <property type="entry name" value="Transcription Factor, Ets-1"/>
    <property type="match status" value="1"/>
</dbReference>
<feature type="compositionally biased region" description="Low complexity" evidence="13">
    <location>
        <begin position="191"/>
        <end position="206"/>
    </location>
</feature>
<evidence type="ECO:0000313" key="16">
    <source>
        <dbReference type="Proteomes" id="UP000695000"/>
    </source>
</evidence>
<protein>
    <submittedName>
        <fullName evidence="17">Neurabin-1 isoform X1</fullName>
    </submittedName>
</protein>
<dbReference type="InterPro" id="IPR040645">
    <property type="entry name" value="Neurabin-1/2_PDZ"/>
</dbReference>
<evidence type="ECO:0000256" key="5">
    <source>
        <dbReference type="ARBA" id="ARBA00022782"/>
    </source>
</evidence>
<evidence type="ECO:0000256" key="8">
    <source>
        <dbReference type="ARBA" id="ARBA00023054"/>
    </source>
</evidence>
<feature type="compositionally biased region" description="Low complexity" evidence="13">
    <location>
        <begin position="429"/>
        <end position="443"/>
    </location>
</feature>
<feature type="domain" description="PDZ" evidence="15">
    <location>
        <begin position="1002"/>
        <end position="1090"/>
    </location>
</feature>
<feature type="region of interest" description="Disordered" evidence="13">
    <location>
        <begin position="86"/>
        <end position="162"/>
    </location>
</feature>
<accession>A0ABM1M0H0</accession>
<dbReference type="PANTHER" id="PTHR16154:SF6">
    <property type="entry name" value="SPINOPHILIN, ISOFORM J"/>
    <property type="match status" value="1"/>
</dbReference>
<feature type="compositionally biased region" description="Low complexity" evidence="13">
    <location>
        <begin position="1617"/>
        <end position="1626"/>
    </location>
</feature>
<evidence type="ECO:0000256" key="2">
    <source>
        <dbReference type="ARBA" id="ARBA00022473"/>
    </source>
</evidence>
<evidence type="ECO:0000256" key="1">
    <source>
        <dbReference type="ARBA" id="ARBA00004245"/>
    </source>
</evidence>
<feature type="compositionally biased region" description="Basic and acidic residues" evidence="13">
    <location>
        <begin position="419"/>
        <end position="428"/>
    </location>
</feature>
<feature type="region of interest" description="Disordered" evidence="13">
    <location>
        <begin position="1546"/>
        <end position="1568"/>
    </location>
</feature>
<feature type="region of interest" description="Disordered" evidence="13">
    <location>
        <begin position="1516"/>
        <end position="1535"/>
    </location>
</feature>
<evidence type="ECO:0000256" key="11">
    <source>
        <dbReference type="ARBA" id="ARBA00034103"/>
    </source>
</evidence>
<dbReference type="SMART" id="SM00228">
    <property type="entry name" value="PDZ"/>
    <property type="match status" value="1"/>
</dbReference>
<keyword evidence="9" id="KW-0009">Actin-binding</keyword>
<proteinExistence type="predicted"/>
<feature type="region of interest" description="Disordered" evidence="13">
    <location>
        <begin position="602"/>
        <end position="632"/>
    </location>
</feature>
<feature type="region of interest" description="Disordered" evidence="13">
    <location>
        <begin position="1325"/>
        <end position="1363"/>
    </location>
</feature>
<dbReference type="Pfam" id="PF17817">
    <property type="entry name" value="PDZ_5"/>
    <property type="match status" value="1"/>
</dbReference>
<feature type="compositionally biased region" description="Low complexity" evidence="13">
    <location>
        <begin position="279"/>
        <end position="298"/>
    </location>
</feature>
<evidence type="ECO:0000256" key="13">
    <source>
        <dbReference type="SAM" id="MobiDB-lite"/>
    </source>
</evidence>
<feature type="compositionally biased region" description="Polar residues" evidence="13">
    <location>
        <begin position="328"/>
        <end position="346"/>
    </location>
</feature>
<name>A0ABM1M0H0_NICVS</name>
<reference evidence="17" key="1">
    <citation type="submission" date="2025-08" db="UniProtKB">
        <authorList>
            <consortium name="RefSeq"/>
        </authorList>
    </citation>
    <scope>IDENTIFICATION</scope>
</reference>
<keyword evidence="4" id="KW-0597">Phosphoprotein</keyword>
<feature type="compositionally biased region" description="Basic and acidic residues" evidence="13">
    <location>
        <begin position="1107"/>
        <end position="1120"/>
    </location>
</feature>
<dbReference type="SMART" id="SM00454">
    <property type="entry name" value="SAM"/>
    <property type="match status" value="1"/>
</dbReference>
<feature type="region of interest" description="Disordered" evidence="13">
    <location>
        <begin position="1399"/>
        <end position="1450"/>
    </location>
</feature>
<dbReference type="GeneID" id="108556449"/>
<feature type="coiled-coil region" evidence="12">
    <location>
        <begin position="1205"/>
        <end position="1253"/>
    </location>
</feature>
<dbReference type="SUPFAM" id="SSF50156">
    <property type="entry name" value="PDZ domain-like"/>
    <property type="match status" value="1"/>
</dbReference>
<dbReference type="Pfam" id="PF00536">
    <property type="entry name" value="SAM_1"/>
    <property type="match status" value="1"/>
</dbReference>
<evidence type="ECO:0000256" key="9">
    <source>
        <dbReference type="ARBA" id="ARBA00023203"/>
    </source>
</evidence>
<feature type="compositionally biased region" description="Basic and acidic residues" evidence="13">
    <location>
        <begin position="356"/>
        <end position="370"/>
    </location>
</feature>
<feature type="compositionally biased region" description="Polar residues" evidence="13">
    <location>
        <begin position="38"/>
        <end position="52"/>
    </location>
</feature>
<dbReference type="InterPro" id="IPR013761">
    <property type="entry name" value="SAM/pointed_sf"/>
</dbReference>
<dbReference type="SUPFAM" id="SSF47769">
    <property type="entry name" value="SAM/Pointed domain"/>
    <property type="match status" value="1"/>
</dbReference>
<feature type="region of interest" description="Disordered" evidence="13">
    <location>
        <begin position="558"/>
        <end position="587"/>
    </location>
</feature>
<evidence type="ECO:0000259" key="14">
    <source>
        <dbReference type="PROSITE" id="PS50105"/>
    </source>
</evidence>
<evidence type="ECO:0000256" key="7">
    <source>
        <dbReference type="ARBA" id="ARBA00023018"/>
    </source>
</evidence>
<feature type="region of interest" description="Disordered" evidence="13">
    <location>
        <begin position="1104"/>
        <end position="1157"/>
    </location>
</feature>